<accession>A0A0A1ULU2</accession>
<dbReference type="PANTHER" id="PTHR43606:SF2">
    <property type="entry name" value="ALKALINE PHOSPHATASE FAMILY PROTEIN (AFU_ORTHOLOGUE AFUA_5G03860)"/>
    <property type="match status" value="1"/>
</dbReference>
<dbReference type="Pfam" id="PF09423">
    <property type="entry name" value="PhoD"/>
    <property type="match status" value="1"/>
</dbReference>
<evidence type="ECO:0000313" key="5">
    <source>
        <dbReference type="Proteomes" id="UP000030108"/>
    </source>
</evidence>
<proteinExistence type="predicted"/>
<dbReference type="EMBL" id="JATN01000321">
    <property type="protein sequence ID" value="EUC59486.1"/>
    <property type="molecule type" value="Genomic_DNA"/>
</dbReference>
<dbReference type="InterPro" id="IPR018946">
    <property type="entry name" value="PhoD-like_MPP"/>
</dbReference>
<dbReference type="InterPro" id="IPR052900">
    <property type="entry name" value="Phospholipid_Metab_Enz"/>
</dbReference>
<evidence type="ECO:0000313" key="4">
    <source>
        <dbReference type="EMBL" id="EUC59486.1"/>
    </source>
</evidence>
<dbReference type="AlphaFoldDB" id="A0A0A1ULU2"/>
<evidence type="ECO:0000259" key="3">
    <source>
        <dbReference type="Pfam" id="PF09423"/>
    </source>
</evidence>
<evidence type="ECO:0000256" key="2">
    <source>
        <dbReference type="SAM" id="Phobius"/>
    </source>
</evidence>
<dbReference type="PANTHER" id="PTHR43606">
    <property type="entry name" value="PHOSPHATASE, PUTATIVE (AFU_ORTHOLOGUE AFUA_6G08710)-RELATED"/>
    <property type="match status" value="1"/>
</dbReference>
<feature type="region of interest" description="Disordered" evidence="1">
    <location>
        <begin position="375"/>
        <end position="395"/>
    </location>
</feature>
<keyword evidence="2" id="KW-0812">Transmembrane</keyword>
<gene>
    <name evidence="4" type="ORF">RSOL_315450</name>
</gene>
<name>A0A0A1ULU2_9AGAM</name>
<feature type="region of interest" description="Disordered" evidence="1">
    <location>
        <begin position="70"/>
        <end position="96"/>
    </location>
</feature>
<sequence>MTTSVPPYSRVASVFSSFFRIACYIFFRVIPGRVAPPFLVIFYSIYAFAYWVGGRQVPALDKAKLERKQVNGAGNGHTDDTPAIPKHRDTDNAPGTTMLLTLPSSSRMLRRISFAFNSILMFMVMEYVSKPHFQPVHDLQFARVGAVDSTSAKIVVRYPAPPEPSISATSTTTSAPSPTPSIIEAIQDAVDGLLPEITLPEIALPEIALPAAVEDMLTSTPTPRTTSLRVQWRNAGLSSSALDGAWTDGPVVQMSESRDWVGMVKLTGLQASSEYEYRLVELDGTLWSSPESTLSFRTTPDSRLARGSHFRFVSTSCVVPNFPYSVFAEGTHIRGFDLLADHIWPAEPQVKDTPSKAQEEPVAAPVAEEIPELVSTHEAPEPTTPPTATDDVTPLHLDDKQAPLTSTEASPAVPARPAPIEFLMMMGDFIYADVPYYFGDTIQAYRRLYRRVYASKSFRKIYERLPTYNIYDDHEFINNFGANGNDSNAPYLNASRAYEIYNGQANPDAKEKGVYYYDFRHGDTAFFVMDTRRYRSPPPPPKPYPFPISLFAPLIHAVAAGRNPFAAYFGEPNAPSNPIAEAVDEASRTMLGEDQLAALHSWVADVNRTATWKFVVSSVPLTAMWAGYDGHVDLWAGYMHERDTVLSLLSSVPNVIVLSGDRHEFAAVEFPRGKHLVREYSTSPLNQFYVPWANTLSPTNARNITLIRKNVITTETGEEHIEEVAEEVEEEVLVKYHPSGNHKWTTIEVDSMDSNAPTLKVELYVNGNLEWEQKVFGEPVELTHPTSLVIPAQVQGVVESLKKSLKGWFRSY</sequence>
<comment type="caution">
    <text evidence="4">The sequence shown here is derived from an EMBL/GenBank/DDBJ whole genome shotgun (WGS) entry which is preliminary data.</text>
</comment>
<dbReference type="Proteomes" id="UP000030108">
    <property type="component" value="Unassembled WGS sequence"/>
</dbReference>
<feature type="compositionally biased region" description="Low complexity" evidence="1">
    <location>
        <begin position="165"/>
        <end position="179"/>
    </location>
</feature>
<keyword evidence="2" id="KW-1133">Transmembrane helix</keyword>
<keyword evidence="2" id="KW-0472">Membrane</keyword>
<dbReference type="InterPro" id="IPR029052">
    <property type="entry name" value="Metallo-depent_PP-like"/>
</dbReference>
<protein>
    <submittedName>
        <fullName evidence="4">PhoD-like phosphatase</fullName>
    </submittedName>
</protein>
<dbReference type="CDD" id="cd07389">
    <property type="entry name" value="MPP_PhoD"/>
    <property type="match status" value="1"/>
</dbReference>
<feature type="transmembrane region" description="Helical" evidence="2">
    <location>
        <begin position="36"/>
        <end position="53"/>
    </location>
</feature>
<evidence type="ECO:0000256" key="1">
    <source>
        <dbReference type="SAM" id="MobiDB-lite"/>
    </source>
</evidence>
<dbReference type="InterPro" id="IPR038607">
    <property type="entry name" value="PhoD-like_sf"/>
</dbReference>
<reference evidence="5" key="1">
    <citation type="journal article" date="2014" name="Genome Announc.">
        <title>Draft genome sequence of the plant-pathogenic soil fungus Rhizoctonia solani anastomosis group 3 strain Rhs1AP.</title>
        <authorList>
            <person name="Cubeta M.A."/>
            <person name="Thomas E."/>
            <person name="Dean R.A."/>
            <person name="Jabaji S."/>
            <person name="Neate S.M."/>
            <person name="Tavantzis S."/>
            <person name="Toda T."/>
            <person name="Vilgalys R."/>
            <person name="Bharathan N."/>
            <person name="Fedorova-Abrams N."/>
            <person name="Pakala S.B."/>
            <person name="Pakala S.M."/>
            <person name="Zafar N."/>
            <person name="Joardar V."/>
            <person name="Losada L."/>
            <person name="Nierman W.C."/>
        </authorList>
    </citation>
    <scope>NUCLEOTIDE SEQUENCE [LARGE SCALE GENOMIC DNA]</scope>
    <source>
        <strain evidence="5">AG-3</strain>
    </source>
</reference>
<dbReference type="Gene3D" id="3.60.21.70">
    <property type="entry name" value="PhoD-like phosphatase"/>
    <property type="match status" value="1"/>
</dbReference>
<feature type="region of interest" description="Disordered" evidence="1">
    <location>
        <begin position="160"/>
        <end position="179"/>
    </location>
</feature>
<feature type="domain" description="PhoD-like phosphatase metallophosphatase" evidence="3">
    <location>
        <begin position="421"/>
        <end position="691"/>
    </location>
</feature>
<dbReference type="OrthoDB" id="2100241at2759"/>
<dbReference type="SUPFAM" id="SSF56300">
    <property type="entry name" value="Metallo-dependent phosphatases"/>
    <property type="match status" value="1"/>
</dbReference>
<organism evidence="4 5">
    <name type="scientific">Rhizoctonia solani AG-3 Rhs1AP</name>
    <dbReference type="NCBI Taxonomy" id="1086054"/>
    <lineage>
        <taxon>Eukaryota</taxon>
        <taxon>Fungi</taxon>
        <taxon>Dikarya</taxon>
        <taxon>Basidiomycota</taxon>
        <taxon>Agaricomycotina</taxon>
        <taxon>Agaricomycetes</taxon>
        <taxon>Cantharellales</taxon>
        <taxon>Ceratobasidiaceae</taxon>
        <taxon>Rhizoctonia</taxon>
    </lineage>
</organism>